<feature type="region of interest" description="Disordered" evidence="1">
    <location>
        <begin position="1"/>
        <end position="67"/>
    </location>
</feature>
<dbReference type="AlphaFoldDB" id="A0A2T0GXK8"/>
<feature type="compositionally biased region" description="Basic and acidic residues" evidence="1">
    <location>
        <begin position="9"/>
        <end position="22"/>
    </location>
</feature>
<evidence type="ECO:0000256" key="1">
    <source>
        <dbReference type="SAM" id="MobiDB-lite"/>
    </source>
</evidence>
<dbReference type="EMBL" id="PVSR01000008">
    <property type="protein sequence ID" value="PRW63855.1"/>
    <property type="molecule type" value="Genomic_DNA"/>
</dbReference>
<evidence type="ECO:0000313" key="2">
    <source>
        <dbReference type="EMBL" id="PRW63855.1"/>
    </source>
</evidence>
<gene>
    <name evidence="2" type="ORF">CEP50_07700</name>
</gene>
<dbReference type="RefSeq" id="WP_146134761.1">
    <property type="nucleotide sequence ID" value="NZ_PVSR01000008.1"/>
</dbReference>
<reference evidence="2 3" key="1">
    <citation type="submission" date="2018-03" db="EMBL/GenBank/DDBJ databases">
        <title>Actinopolyspora mortivallis from Sahara, screening for active biomolecules.</title>
        <authorList>
            <person name="Selama O."/>
            <person name="Wellington E.M.H."/>
            <person name="Hacene H."/>
        </authorList>
    </citation>
    <scope>NUCLEOTIDE SEQUENCE [LARGE SCALE GENOMIC DNA]</scope>
    <source>
        <strain evidence="2 3">M5A</strain>
    </source>
</reference>
<organism evidence="2 3">
    <name type="scientific">Actinopolyspora mortivallis</name>
    <dbReference type="NCBI Taxonomy" id="33906"/>
    <lineage>
        <taxon>Bacteria</taxon>
        <taxon>Bacillati</taxon>
        <taxon>Actinomycetota</taxon>
        <taxon>Actinomycetes</taxon>
        <taxon>Actinopolysporales</taxon>
        <taxon>Actinopolysporaceae</taxon>
        <taxon>Actinopolyspora</taxon>
    </lineage>
</organism>
<dbReference type="InParanoid" id="A0A2T0GXK8"/>
<feature type="compositionally biased region" description="Basic and acidic residues" evidence="1">
    <location>
        <begin position="32"/>
        <end position="42"/>
    </location>
</feature>
<protein>
    <submittedName>
        <fullName evidence="2">Uncharacterized protein</fullName>
    </submittedName>
</protein>
<proteinExistence type="predicted"/>
<evidence type="ECO:0000313" key="3">
    <source>
        <dbReference type="Proteomes" id="UP000239352"/>
    </source>
</evidence>
<comment type="caution">
    <text evidence="2">The sequence shown here is derived from an EMBL/GenBank/DDBJ whole genome shotgun (WGS) entry which is preliminary data.</text>
</comment>
<name>A0A2T0GXK8_ACTMO</name>
<keyword evidence="3" id="KW-1185">Reference proteome</keyword>
<dbReference type="Proteomes" id="UP000239352">
    <property type="component" value="Unassembled WGS sequence"/>
</dbReference>
<accession>A0A2T0GXK8</accession>
<sequence>MTAVRRSPRVREGHSIAADDIHGPPPATPCERTAENGDRGDRVYGPQNRDAMRWHIGADRISQYGSD</sequence>